<dbReference type="RefSeq" id="XP_073984510.1">
    <property type="nucleotide sequence ID" value="XM_074128409.1"/>
</dbReference>
<reference evidence="3" key="3">
    <citation type="submission" date="2015-05" db="UniProtKB">
        <authorList>
            <consortium name="EnsemblMetazoa"/>
        </authorList>
    </citation>
    <scope>IDENTIFICATION</scope>
</reference>
<dbReference type="VEuPathDB" id="VectorBase:RPRC007845"/>
<sequence length="258" mass="29168">MDVKVLLLLTSFAISSRAAVLRNGVEIPQYAEICRRSQAQDSLDECLKNSIQTLIQKISKDGIPQLNFPSLDPWKVEEFHIKNSGDPFKIGLTFTNINTHGFSAIQILGVRSNFNNPNQIAMDVDFHNDKVLVKGNYVAEGYISDLPILGKGSFSGSINNVTGTLKLRGHLVTKDGEEFLQIDRMIMRPTVGDMKVHMSNENYKYPELSNILVSLLNQFWRPIYEEALPYFQNVSDEIMTSRFNLATLKIPFDQLIPK</sequence>
<dbReference type="PANTHER" id="PTHR11008">
    <property type="entry name" value="PROTEIN TAKEOUT-LIKE PROTEIN"/>
    <property type="match status" value="1"/>
</dbReference>
<evidence type="ECO:0000313" key="4">
    <source>
        <dbReference type="Proteomes" id="UP000015103"/>
    </source>
</evidence>
<dbReference type="InParanoid" id="R4FMZ7"/>
<reference evidence="2" key="1">
    <citation type="submission" date="2013-04" db="EMBL/GenBank/DDBJ databases">
        <title>An insight into the transcriptome of the digestive tract of the blood sucking bug, Rhodnius prolixus.</title>
        <authorList>
            <person name="Ribeiro J.M.C."/>
            <person name="Genta F.A."/>
            <person name="Sorgine M.H.F."/>
            <person name="Paiva-Silva G.O."/>
            <person name="Majerowicz D."/>
            <person name="Medeiros M."/>
            <person name="Koerich L."/>
            <person name="Terra W.R."/>
            <person name="Ferreira C."/>
            <person name="Pimentel A.C."/>
            <person name="Bisch P.M."/>
            <person name="Diniz M.M.P."/>
            <person name="Nascimento R."/>
            <person name="Salmon D."/>
            <person name="Silber A.M."/>
            <person name="Alves M."/>
            <person name="Oliveira M.F."/>
            <person name="Gondim K.C."/>
            <person name="Silva Neto M.A.C."/>
            <person name="Atella G.C."/>
            <person name="Araujo H."/>
            <person name="Dias F.S."/>
            <person name="Polycarpo C.R."/>
            <person name="Fampa P."/>
            <person name="Melo A.C."/>
            <person name="Tanaka A.S."/>
            <person name="Balczun C."/>
            <person name="Oliveira J.H.M."/>
            <person name="Goncalves R."/>
            <person name="Lazoski C."/>
            <person name="Pereira M.A."/>
            <person name="Rivera-Pomar R."/>
            <person name="Diambra L."/>
            <person name="Schaub G.A."/>
            <person name="Garcia E.S."/>
            <person name="Azambuja P."/>
            <person name="Braz G.R.C."/>
            <person name="Oliveira P.L."/>
        </authorList>
    </citation>
    <scope>NUCLEOTIDE SEQUENCE</scope>
</reference>
<dbReference type="EnsemblMetazoa" id="RPRC007845-RA">
    <property type="protein sequence ID" value="RPRC007845-PA"/>
    <property type="gene ID" value="RPRC007845"/>
</dbReference>
<feature type="chain" id="PRO_5014108726" evidence="1">
    <location>
        <begin position="19"/>
        <end position="258"/>
    </location>
</feature>
<keyword evidence="4" id="KW-1185">Reference proteome</keyword>
<keyword evidence="1" id="KW-0732">Signal</keyword>
<dbReference type="GO" id="GO:0005615">
    <property type="term" value="C:extracellular space"/>
    <property type="evidence" value="ECO:0007669"/>
    <property type="project" value="TreeGrafter"/>
</dbReference>
<evidence type="ECO:0000313" key="2">
    <source>
        <dbReference type="EMBL" id="JAA75976.1"/>
    </source>
</evidence>
<reference evidence="4" key="2">
    <citation type="submission" date="2015-04" db="EMBL/GenBank/DDBJ databases">
        <authorList>
            <person name="Wilson R.K."/>
            <person name="Warren W."/>
            <person name="Dotson E."/>
            <person name="Oliveira P.L."/>
        </authorList>
    </citation>
    <scope>NUCLEOTIDE SEQUENCE</scope>
</reference>
<dbReference type="EMBL" id="GAHY01001534">
    <property type="protein sequence ID" value="JAA75976.1"/>
    <property type="molecule type" value="mRNA"/>
</dbReference>
<dbReference type="FunCoup" id="R4FMZ7">
    <property type="interactions" value="53"/>
</dbReference>
<dbReference type="SMART" id="SM00700">
    <property type="entry name" value="JHBP"/>
    <property type="match status" value="1"/>
</dbReference>
<organism evidence="2">
    <name type="scientific">Rhodnius prolixus</name>
    <name type="common">Triatomid bug</name>
    <dbReference type="NCBI Taxonomy" id="13249"/>
    <lineage>
        <taxon>Eukaryota</taxon>
        <taxon>Metazoa</taxon>
        <taxon>Ecdysozoa</taxon>
        <taxon>Arthropoda</taxon>
        <taxon>Hexapoda</taxon>
        <taxon>Insecta</taxon>
        <taxon>Pterygota</taxon>
        <taxon>Neoptera</taxon>
        <taxon>Paraneoptera</taxon>
        <taxon>Hemiptera</taxon>
        <taxon>Heteroptera</taxon>
        <taxon>Panheteroptera</taxon>
        <taxon>Cimicomorpha</taxon>
        <taxon>Reduviidae</taxon>
        <taxon>Triatominae</taxon>
        <taxon>Rhodnius</taxon>
    </lineage>
</organism>
<protein>
    <submittedName>
        <fullName evidence="2 3">Putative odorant binding protein</fullName>
    </submittedName>
</protein>
<evidence type="ECO:0000256" key="1">
    <source>
        <dbReference type="SAM" id="SignalP"/>
    </source>
</evidence>
<dbReference type="InterPro" id="IPR038606">
    <property type="entry name" value="To_sf"/>
</dbReference>
<dbReference type="Gene3D" id="3.15.10.30">
    <property type="entry name" value="Haemolymph juvenile hormone binding protein"/>
    <property type="match status" value="1"/>
</dbReference>
<name>R4FMZ7_RHOPR</name>
<dbReference type="Pfam" id="PF06585">
    <property type="entry name" value="JHBP"/>
    <property type="match status" value="1"/>
</dbReference>
<dbReference type="Proteomes" id="UP000015103">
    <property type="component" value="Unassembled WGS sequence"/>
</dbReference>
<dbReference type="GeneID" id="141454305"/>
<dbReference type="EMBL" id="ACPB03002121">
    <property type="status" value="NOT_ANNOTATED_CDS"/>
    <property type="molecule type" value="Genomic_DNA"/>
</dbReference>
<dbReference type="OMA" id="PYDPFVI"/>
<dbReference type="eggNOG" id="ENOG502S5NE">
    <property type="taxonomic scope" value="Eukaryota"/>
</dbReference>
<dbReference type="InterPro" id="IPR010562">
    <property type="entry name" value="Haemolymph_juvenile_hormone-bd"/>
</dbReference>
<dbReference type="AlphaFoldDB" id="R4FMZ7"/>
<feature type="signal peptide" evidence="1">
    <location>
        <begin position="1"/>
        <end position="18"/>
    </location>
</feature>
<proteinExistence type="evidence at transcript level"/>
<accession>R4FMZ7</accession>
<evidence type="ECO:0000313" key="3">
    <source>
        <dbReference type="EnsemblMetazoa" id="RPRC007845-PA"/>
    </source>
</evidence>
<dbReference type="HOGENOM" id="CLU_069908_2_0_1"/>
<dbReference type="PANTHER" id="PTHR11008:SF18">
    <property type="entry name" value="BCDNA.GH05536-RELATED"/>
    <property type="match status" value="1"/>
</dbReference>